<dbReference type="RefSeq" id="WP_417924163.1">
    <property type="nucleotide sequence ID" value="NZ_JBHSFS010000022.1"/>
</dbReference>
<evidence type="ECO:0000313" key="4">
    <source>
        <dbReference type="EMBL" id="MFC4517606.1"/>
    </source>
</evidence>
<dbReference type="EMBL" id="JBHSFS010000022">
    <property type="protein sequence ID" value="MFC4517606.1"/>
    <property type="molecule type" value="Genomic_DNA"/>
</dbReference>
<gene>
    <name evidence="4" type="ORF">ACFPEN_32430</name>
</gene>
<dbReference type="Proteomes" id="UP001595990">
    <property type="component" value="Unassembled WGS sequence"/>
</dbReference>
<organism evidence="4 5">
    <name type="scientific">Streptomyces ehimensis</name>
    <dbReference type="NCBI Taxonomy" id="68195"/>
    <lineage>
        <taxon>Bacteria</taxon>
        <taxon>Bacillati</taxon>
        <taxon>Actinomycetota</taxon>
        <taxon>Actinomycetes</taxon>
        <taxon>Kitasatosporales</taxon>
        <taxon>Streptomycetaceae</taxon>
        <taxon>Streptomyces</taxon>
    </lineage>
</organism>
<keyword evidence="1" id="KW-0175">Coiled coil</keyword>
<protein>
    <submittedName>
        <fullName evidence="4">AbfB domain-containing protein</fullName>
    </submittedName>
</protein>
<feature type="signal peptide" evidence="2">
    <location>
        <begin position="1"/>
        <end position="34"/>
    </location>
</feature>
<dbReference type="InterPro" id="IPR007934">
    <property type="entry name" value="AbfB_ABD"/>
</dbReference>
<evidence type="ECO:0000313" key="5">
    <source>
        <dbReference type="Proteomes" id="UP001595990"/>
    </source>
</evidence>
<accession>A0ABV9BUF5</accession>
<feature type="coiled-coil region" evidence="1">
    <location>
        <begin position="206"/>
        <end position="238"/>
    </location>
</feature>
<dbReference type="Pfam" id="PF03752">
    <property type="entry name" value="ALF"/>
    <property type="match status" value="1"/>
</dbReference>
<feature type="domain" description="Alpha-L-arabinofuranosidase B arabinose-binding" evidence="3">
    <location>
        <begin position="377"/>
        <end position="509"/>
    </location>
</feature>
<proteinExistence type="predicted"/>
<evidence type="ECO:0000256" key="2">
    <source>
        <dbReference type="SAM" id="SignalP"/>
    </source>
</evidence>
<dbReference type="InterPro" id="IPR036195">
    <property type="entry name" value="AbfB_ABD_sf"/>
</dbReference>
<reference evidence="5" key="1">
    <citation type="journal article" date="2019" name="Int. J. Syst. Evol. Microbiol.">
        <title>The Global Catalogue of Microorganisms (GCM) 10K type strain sequencing project: providing services to taxonomists for standard genome sequencing and annotation.</title>
        <authorList>
            <consortium name="The Broad Institute Genomics Platform"/>
            <consortium name="The Broad Institute Genome Sequencing Center for Infectious Disease"/>
            <person name="Wu L."/>
            <person name="Ma J."/>
        </authorList>
    </citation>
    <scope>NUCLEOTIDE SEQUENCE [LARGE SCALE GENOMIC DNA]</scope>
    <source>
        <strain evidence="5">CECT 8064</strain>
    </source>
</reference>
<dbReference type="Pfam" id="PF05270">
    <property type="entry name" value="AbfB"/>
    <property type="match status" value="1"/>
</dbReference>
<dbReference type="Gene3D" id="2.80.10.50">
    <property type="match status" value="1"/>
</dbReference>
<comment type="caution">
    <text evidence="4">The sequence shown here is derived from an EMBL/GenBank/DDBJ whole genome shotgun (WGS) entry which is preliminary data.</text>
</comment>
<dbReference type="InterPro" id="IPR005506">
    <property type="entry name" value="DUF312_ALF"/>
</dbReference>
<feature type="chain" id="PRO_5045102274" evidence="2">
    <location>
        <begin position="35"/>
        <end position="517"/>
    </location>
</feature>
<evidence type="ECO:0000256" key="1">
    <source>
        <dbReference type="SAM" id="Coils"/>
    </source>
</evidence>
<keyword evidence="2" id="KW-0732">Signal</keyword>
<dbReference type="SUPFAM" id="SSF110221">
    <property type="entry name" value="AbfB domain"/>
    <property type="match status" value="1"/>
</dbReference>
<name>A0ABV9BUF5_9ACTN</name>
<evidence type="ECO:0000259" key="3">
    <source>
        <dbReference type="Pfam" id="PF05270"/>
    </source>
</evidence>
<sequence length="517" mass="56435">MSKYGFLHMRKAVAFGAAITALTAICGTAAPVSATPLSAGAAAAADGIRTSDQQRVDAAAVVHLDPTPDVLLLSDQAFVHALWRKAKDAGENLDAVRTAAEQAMASTLSDDHVKFITVGIHEAYKLDMQREKERADAERAARLAKSQALIVVGIPSTPEFLGLSDDNFIRAVAENSASGPEVRAAAARALLGSPAAWREFITNGVREAHQRDVANKLKELEEKDRKEAERRKEIAARTNVAALFHVAPTDAMLGLSDDNFIRELLRSAPGSAQNSELYSAADRALLSSNPADWKTFILTGAEAAYRRDDEARRKRIAENNRKLVMRIQAAAENSGVNPGLADAAKKALTGSDEDVVQFLKEDSQYRARRQTFGSAFMPTYLVRQSDADGERVFTGPVDFSSKMPDREAATWVIVPALGGQAGCYSFESVRRPGYYLTLTDTRRVQLAMEDGTSESQRRASWCVRKSLNGAKGVSFESAYSSGSWLRSWRGELWVGTNVSNFPENYESTWWIDVPLVD</sequence>
<keyword evidence="5" id="KW-1185">Reference proteome</keyword>